<gene>
    <name evidence="2" type="primary">bshC</name>
    <name evidence="5" type="ORF">SAMN05216474_0221</name>
</gene>
<dbReference type="HAMAP" id="MF_01867">
    <property type="entry name" value="BshC"/>
    <property type="match status" value="1"/>
</dbReference>
<dbReference type="AlphaFoldDB" id="A0A1I6XI25"/>
<dbReference type="Pfam" id="PF10079">
    <property type="entry name" value="Rossmann-like_BshC"/>
    <property type="match status" value="1"/>
</dbReference>
<evidence type="ECO:0000259" key="4">
    <source>
        <dbReference type="Pfam" id="PF24850"/>
    </source>
</evidence>
<evidence type="ECO:0000259" key="3">
    <source>
        <dbReference type="Pfam" id="PF10079"/>
    </source>
</evidence>
<keyword evidence="6" id="KW-1185">Reference proteome</keyword>
<evidence type="ECO:0000313" key="5">
    <source>
        <dbReference type="EMBL" id="SFT37965.1"/>
    </source>
</evidence>
<dbReference type="EMBL" id="FPAS01000001">
    <property type="protein sequence ID" value="SFT37965.1"/>
    <property type="molecule type" value="Genomic_DNA"/>
</dbReference>
<evidence type="ECO:0000313" key="6">
    <source>
        <dbReference type="Proteomes" id="UP000236454"/>
    </source>
</evidence>
<evidence type="ECO:0000256" key="2">
    <source>
        <dbReference type="HAMAP-Rule" id="MF_01867"/>
    </source>
</evidence>
<organism evidence="5 6">
    <name type="scientific">Lishizhenia tianjinensis</name>
    <dbReference type="NCBI Taxonomy" id="477690"/>
    <lineage>
        <taxon>Bacteria</taxon>
        <taxon>Pseudomonadati</taxon>
        <taxon>Bacteroidota</taxon>
        <taxon>Flavobacteriia</taxon>
        <taxon>Flavobacteriales</taxon>
        <taxon>Crocinitomicaceae</taxon>
        <taxon>Lishizhenia</taxon>
    </lineage>
</organism>
<dbReference type="OrthoDB" id="9765151at2"/>
<feature type="domain" description="Bacillithiol biosynthesis BshC N-terminal Rossmann-like" evidence="3">
    <location>
        <begin position="1"/>
        <end position="370"/>
    </location>
</feature>
<protein>
    <recommendedName>
        <fullName evidence="2">Putative cysteine ligase BshC</fullName>
        <ecNumber evidence="2">6.-.-.-</ecNumber>
    </recommendedName>
</protein>
<evidence type="ECO:0000256" key="1">
    <source>
        <dbReference type="ARBA" id="ARBA00022598"/>
    </source>
</evidence>
<keyword evidence="1 2" id="KW-0436">Ligase</keyword>
<dbReference type="Pfam" id="PF24850">
    <property type="entry name" value="CC_BshC"/>
    <property type="match status" value="1"/>
</dbReference>
<dbReference type="InterPro" id="IPR055398">
    <property type="entry name" value="Rossmann-like_BshC"/>
</dbReference>
<dbReference type="PIRSF" id="PIRSF012535">
    <property type="entry name" value="UCP012535"/>
    <property type="match status" value="1"/>
</dbReference>
<feature type="domain" description="Bacillithiol biosynthesis BshC C-terminal coiled-coil" evidence="4">
    <location>
        <begin position="373"/>
        <end position="527"/>
    </location>
</feature>
<sequence length="530" mass="61230">MEKHTIDRQETSFFSDIANTLVYKQDELKEFIHQPFDIKAFAQQIKDKDANYNHSYRKVLRDSLIKQYANVNTPDAVVQNTLLLEKKDTFTVTTGHQLNLYTGPLYFIYKIVHVIQLAKTLKKEYPSYNFVPVYWMASEDHDFAEINHLNLFNQKRTWESEQTGAVGKFNLQGFEALKHEVKSLFENQPEIAHLVEESYAEEDNLAQATLKLVNQLFGEEGLVIIDADAPELKALYRPVLFKEIGEQFSEKEVQKSTDKLIEKGFHGQVHPREINLFFMENGKRERIIKTEEGNFTAGDDVSFSAIEMLELIDGKPELISPNVVLRPVYQEWILPNLVYVGGGGEMAYWLQLKGVFDALDLQYPLIQVRNSVQIVDGVSQKKMAKLGYEFADFLNSTDALKKDFVLNNSDEEINFEDLNKAFDVLEKTVERDVLSVDKALENYGKGELTKMRKQIENMQSKLIRHQKKKYDDTLKNIDSVHDRLFPGGGLQERKENVLAYFSKYGIDNFLNLLKEHMDPLENDLIILSEN</sequence>
<dbReference type="GO" id="GO:0016874">
    <property type="term" value="F:ligase activity"/>
    <property type="evidence" value="ECO:0007669"/>
    <property type="project" value="UniProtKB-UniRule"/>
</dbReference>
<dbReference type="InterPro" id="IPR055399">
    <property type="entry name" value="CC_BshC"/>
</dbReference>
<dbReference type="InterPro" id="IPR011199">
    <property type="entry name" value="Bacillithiol_biosynth_BshC"/>
</dbReference>
<dbReference type="NCBIfam" id="TIGR03998">
    <property type="entry name" value="thiol_BshC"/>
    <property type="match status" value="1"/>
</dbReference>
<dbReference type="Proteomes" id="UP000236454">
    <property type="component" value="Unassembled WGS sequence"/>
</dbReference>
<proteinExistence type="inferred from homology"/>
<comment type="similarity">
    <text evidence="2">Belongs to the BshC family.</text>
</comment>
<accession>A0A1I6XI25</accession>
<name>A0A1I6XI25_9FLAO</name>
<dbReference type="STRING" id="477690.SAMN05216474_0221"/>
<reference evidence="5 6" key="1">
    <citation type="submission" date="2016-10" db="EMBL/GenBank/DDBJ databases">
        <authorList>
            <person name="de Groot N.N."/>
        </authorList>
    </citation>
    <scope>NUCLEOTIDE SEQUENCE [LARGE SCALE GENOMIC DNA]</scope>
    <source>
        <strain evidence="5 6">CGMCC 1.7005</strain>
    </source>
</reference>
<dbReference type="RefSeq" id="WP_090245381.1">
    <property type="nucleotide sequence ID" value="NZ_FPAS01000001.1"/>
</dbReference>
<dbReference type="EC" id="6.-.-.-" evidence="2"/>